<dbReference type="Proteomes" id="UP000198901">
    <property type="component" value="Unassembled WGS sequence"/>
</dbReference>
<dbReference type="OrthoDB" id="1265492at2"/>
<keyword evidence="2" id="KW-1185">Reference proteome</keyword>
<dbReference type="EMBL" id="FNGS01000003">
    <property type="protein sequence ID" value="SDL78481.1"/>
    <property type="molecule type" value="Genomic_DNA"/>
</dbReference>
<gene>
    <name evidence="1" type="ORF">SAMN04488090_1768</name>
</gene>
<name>A0A1G9MWT0_9BACT</name>
<dbReference type="AlphaFoldDB" id="A0A1G9MWT0"/>
<organism evidence="1 2">
    <name type="scientific">Siphonobacter aquaeclarae</name>
    <dbReference type="NCBI Taxonomy" id="563176"/>
    <lineage>
        <taxon>Bacteria</taxon>
        <taxon>Pseudomonadati</taxon>
        <taxon>Bacteroidota</taxon>
        <taxon>Cytophagia</taxon>
        <taxon>Cytophagales</taxon>
        <taxon>Cytophagaceae</taxon>
        <taxon>Siphonobacter</taxon>
    </lineage>
</organism>
<evidence type="ECO:0000313" key="1">
    <source>
        <dbReference type="EMBL" id="SDL78481.1"/>
    </source>
</evidence>
<proteinExistence type="predicted"/>
<accession>A0A1G9MWT0</accession>
<evidence type="ECO:0000313" key="2">
    <source>
        <dbReference type="Proteomes" id="UP000198901"/>
    </source>
</evidence>
<dbReference type="InterPro" id="IPR027417">
    <property type="entry name" value="P-loop_NTPase"/>
</dbReference>
<reference evidence="1 2" key="1">
    <citation type="submission" date="2016-10" db="EMBL/GenBank/DDBJ databases">
        <authorList>
            <person name="de Groot N.N."/>
        </authorList>
    </citation>
    <scope>NUCLEOTIDE SEQUENCE [LARGE SCALE GENOMIC DNA]</scope>
    <source>
        <strain evidence="1 2">DSM 21668</strain>
    </source>
</reference>
<dbReference type="STRING" id="563176.SAMN04488090_1768"/>
<protein>
    <submittedName>
        <fullName evidence="1">Uncharacterized protein</fullName>
    </submittedName>
</protein>
<sequence length="361" mass="41168">MILSDINLSKNPFKDTTPSRTSSLVWAGLPDLKRKIQQCYDECLEYESTQLVLNWGPYGGGKTFSAYYFMEKYSTNTKITQIYLRSPKDGNKTIKEFQKNIIDWLSFDTICTHISQLILQHGLDQFIQLLTPVASSEFAKAISLMGSGDSSTKQLMNRYIYTGVTKSELKSLGLAKDISSDSDIIKFLSGLFACYAGHSPIYSGKLVLWLDEMEDIIYYPAKIYKAFSQVLRDLSDSFSDNLLMFFNFTLAEGEEQTIEMLLGTALWSRITKKIKYAEITEPAANSYVLELLNNYYINPQNHTIDPSIISSIVKLIPKNSLTPREINKYFNSFTNYVLRKNINSIDLSVVNSWAEEFSEFN</sequence>
<dbReference type="SUPFAM" id="SSF52540">
    <property type="entry name" value="P-loop containing nucleoside triphosphate hydrolases"/>
    <property type="match status" value="1"/>
</dbReference>
<dbReference type="RefSeq" id="WP_093200580.1">
    <property type="nucleotide sequence ID" value="NZ_FNGS01000003.1"/>
</dbReference>